<keyword evidence="2" id="KW-1185">Reference proteome</keyword>
<dbReference type="EMBL" id="CM003612">
    <property type="protein sequence ID" value="KYP59738.1"/>
    <property type="molecule type" value="Genomic_DNA"/>
</dbReference>
<reference evidence="1 2" key="1">
    <citation type="journal article" date="2012" name="Nat. Biotechnol.">
        <title>Draft genome sequence of pigeonpea (Cajanus cajan), an orphan legume crop of resource-poor farmers.</title>
        <authorList>
            <person name="Varshney R.K."/>
            <person name="Chen W."/>
            <person name="Li Y."/>
            <person name="Bharti A.K."/>
            <person name="Saxena R.K."/>
            <person name="Schlueter J.A."/>
            <person name="Donoghue M.T."/>
            <person name="Azam S."/>
            <person name="Fan G."/>
            <person name="Whaley A.M."/>
            <person name="Farmer A.D."/>
            <person name="Sheridan J."/>
            <person name="Iwata A."/>
            <person name="Tuteja R."/>
            <person name="Penmetsa R.V."/>
            <person name="Wu W."/>
            <person name="Upadhyaya H.D."/>
            <person name="Yang S.P."/>
            <person name="Shah T."/>
            <person name="Saxena K.B."/>
            <person name="Michael T."/>
            <person name="McCombie W.R."/>
            <person name="Yang B."/>
            <person name="Zhang G."/>
            <person name="Yang H."/>
            <person name="Wang J."/>
            <person name="Spillane C."/>
            <person name="Cook D.R."/>
            <person name="May G.D."/>
            <person name="Xu X."/>
            <person name="Jackson S.A."/>
        </authorList>
    </citation>
    <scope>NUCLEOTIDE SEQUENCE [LARGE SCALE GENOMIC DNA]</scope>
    <source>
        <strain evidence="2">cv. Asha</strain>
    </source>
</reference>
<accession>A0A151SY80</accession>
<organism evidence="1 2">
    <name type="scientific">Cajanus cajan</name>
    <name type="common">Pigeon pea</name>
    <name type="synonym">Cajanus indicus</name>
    <dbReference type="NCBI Taxonomy" id="3821"/>
    <lineage>
        <taxon>Eukaryota</taxon>
        <taxon>Viridiplantae</taxon>
        <taxon>Streptophyta</taxon>
        <taxon>Embryophyta</taxon>
        <taxon>Tracheophyta</taxon>
        <taxon>Spermatophyta</taxon>
        <taxon>Magnoliopsida</taxon>
        <taxon>eudicotyledons</taxon>
        <taxon>Gunneridae</taxon>
        <taxon>Pentapetalae</taxon>
        <taxon>rosids</taxon>
        <taxon>fabids</taxon>
        <taxon>Fabales</taxon>
        <taxon>Fabaceae</taxon>
        <taxon>Papilionoideae</taxon>
        <taxon>50 kb inversion clade</taxon>
        <taxon>NPAAA clade</taxon>
        <taxon>indigoferoid/millettioid clade</taxon>
        <taxon>Phaseoleae</taxon>
        <taxon>Cajanus</taxon>
    </lineage>
</organism>
<evidence type="ECO:0000313" key="1">
    <source>
        <dbReference type="EMBL" id="KYP59738.1"/>
    </source>
</evidence>
<proteinExistence type="predicted"/>
<dbReference type="PANTHER" id="PTHR34222:SF99">
    <property type="entry name" value="PROTEIN, PUTATIVE-RELATED"/>
    <property type="match status" value="1"/>
</dbReference>
<dbReference type="Proteomes" id="UP000075243">
    <property type="component" value="Chromosome 10"/>
</dbReference>
<dbReference type="OMA" id="RSMANIM"/>
<sequence length="109" mass="12524">KMKNLWYELNNYCPVPPTNCCNPFKTLQRYRDNDHVLCFLQGLNENFAAVKSQIVLMQPLPSINKAFSMIIQQEKQLNVAIFPEPIVLATQSNKISTGKQNSSKVHTLW</sequence>
<name>A0A151SY80_CAJCA</name>
<evidence type="ECO:0000313" key="2">
    <source>
        <dbReference type="Proteomes" id="UP000075243"/>
    </source>
</evidence>
<dbReference type="Gramene" id="C.cajan_14745.t">
    <property type="protein sequence ID" value="C.cajan_14745.t.cds1"/>
    <property type="gene ID" value="C.cajan_14745"/>
</dbReference>
<dbReference type="PANTHER" id="PTHR34222">
    <property type="entry name" value="GAG_PRE-INTEGRS DOMAIN-CONTAINING PROTEIN"/>
    <property type="match status" value="1"/>
</dbReference>
<feature type="non-terminal residue" evidence="1">
    <location>
        <position position="1"/>
    </location>
</feature>
<protein>
    <recommendedName>
        <fullName evidence="3">Retrotransposon gag domain-containing protein</fullName>
    </recommendedName>
</protein>
<gene>
    <name evidence="1" type="ORF">KK1_015178</name>
</gene>
<dbReference type="AlphaFoldDB" id="A0A151SY80"/>
<evidence type="ECO:0008006" key="3">
    <source>
        <dbReference type="Google" id="ProtNLM"/>
    </source>
</evidence>